<dbReference type="AlphaFoldDB" id="A5ZVC9"/>
<organism evidence="1 2">
    <name type="scientific">Blautia obeum ATCC 29174</name>
    <dbReference type="NCBI Taxonomy" id="411459"/>
    <lineage>
        <taxon>Bacteria</taxon>
        <taxon>Bacillati</taxon>
        <taxon>Bacillota</taxon>
        <taxon>Clostridia</taxon>
        <taxon>Lachnospirales</taxon>
        <taxon>Lachnospiraceae</taxon>
        <taxon>Blautia</taxon>
    </lineage>
</organism>
<gene>
    <name evidence="1" type="ORF">RUMOBE_02965</name>
</gene>
<reference evidence="1 2" key="1">
    <citation type="submission" date="2007-03" db="EMBL/GenBank/DDBJ databases">
        <authorList>
            <person name="Fulton L."/>
            <person name="Clifton S."/>
            <person name="Fulton B."/>
            <person name="Xu J."/>
            <person name="Minx P."/>
            <person name="Pepin K.H."/>
            <person name="Johnson M."/>
            <person name="Thiruvilangam P."/>
            <person name="Bhonagiri V."/>
            <person name="Nash W.E."/>
            <person name="Mardis E.R."/>
            <person name="Wilson R.K."/>
        </authorList>
    </citation>
    <scope>NUCLEOTIDE SEQUENCE [LARGE SCALE GENOMIC DNA]</scope>
    <source>
        <strain evidence="1 2">ATCC 29174</strain>
    </source>
</reference>
<evidence type="ECO:0000313" key="1">
    <source>
        <dbReference type="EMBL" id="EDM86357.1"/>
    </source>
</evidence>
<comment type="caution">
    <text evidence="1">The sequence shown here is derived from an EMBL/GenBank/DDBJ whole genome shotgun (WGS) entry which is preliminary data.</text>
</comment>
<name>A5ZVC9_9FIRM</name>
<proteinExistence type="predicted"/>
<dbReference type="EMBL" id="AAVO02000015">
    <property type="protein sequence ID" value="EDM86357.1"/>
    <property type="molecule type" value="Genomic_DNA"/>
</dbReference>
<protein>
    <submittedName>
        <fullName evidence="1">Uncharacterized protein</fullName>
    </submittedName>
</protein>
<reference evidence="1 2" key="2">
    <citation type="submission" date="2007-04" db="EMBL/GenBank/DDBJ databases">
        <title>Draft genome sequence of Ruminococcus obeum (ATCC 29174).</title>
        <authorList>
            <person name="Sudarsanam P."/>
            <person name="Ley R."/>
            <person name="Guruge J."/>
            <person name="Turnbaugh P.J."/>
            <person name="Mahowald M."/>
            <person name="Liep D."/>
            <person name="Gordon J."/>
        </authorList>
    </citation>
    <scope>NUCLEOTIDE SEQUENCE [LARGE SCALE GENOMIC DNA]</scope>
    <source>
        <strain evidence="1 2">ATCC 29174</strain>
    </source>
</reference>
<accession>A5ZVC9</accession>
<dbReference type="HOGENOM" id="CLU_3247982_0_0_9"/>
<evidence type="ECO:0000313" key="2">
    <source>
        <dbReference type="Proteomes" id="UP000006002"/>
    </source>
</evidence>
<sequence>MNQNDIHKLIEKQRAYFYSNETLNIEKRIHALKKLKDMYPEK</sequence>
<dbReference type="Proteomes" id="UP000006002">
    <property type="component" value="Unassembled WGS sequence"/>
</dbReference>